<accession>A0A0U0WD48</accession>
<reference evidence="2 3" key="1">
    <citation type="submission" date="2015-03" db="EMBL/GenBank/DDBJ databases">
        <authorList>
            <person name="Murphy D."/>
        </authorList>
    </citation>
    <scope>NUCLEOTIDE SEQUENCE [LARGE SCALE GENOMIC DNA]</scope>
    <source>
        <strain evidence="2 3">DSM 44277</strain>
    </source>
</reference>
<organism evidence="2 3">
    <name type="scientific">Mycobacterium bohemicum DSM 44277</name>
    <dbReference type="NCBI Taxonomy" id="1236609"/>
    <lineage>
        <taxon>Bacteria</taxon>
        <taxon>Bacillati</taxon>
        <taxon>Actinomycetota</taxon>
        <taxon>Actinomycetes</taxon>
        <taxon>Mycobacteriales</taxon>
        <taxon>Mycobacteriaceae</taxon>
        <taxon>Mycobacterium</taxon>
    </lineage>
</organism>
<gene>
    <name evidence="2" type="ORF">BN971_03539</name>
</gene>
<dbReference type="Proteomes" id="UP000198875">
    <property type="component" value="Unassembled WGS sequence"/>
</dbReference>
<protein>
    <submittedName>
        <fullName evidence="2">Uncharacterized protein</fullName>
    </submittedName>
</protein>
<evidence type="ECO:0000256" key="1">
    <source>
        <dbReference type="SAM" id="MobiDB-lite"/>
    </source>
</evidence>
<evidence type="ECO:0000313" key="3">
    <source>
        <dbReference type="Proteomes" id="UP000198875"/>
    </source>
</evidence>
<evidence type="ECO:0000313" key="2">
    <source>
        <dbReference type="EMBL" id="CPR12245.1"/>
    </source>
</evidence>
<proteinExistence type="predicted"/>
<dbReference type="AlphaFoldDB" id="A0A0U0WD48"/>
<feature type="region of interest" description="Disordered" evidence="1">
    <location>
        <begin position="42"/>
        <end position="72"/>
    </location>
</feature>
<dbReference type="EMBL" id="CSTD01000004">
    <property type="protein sequence ID" value="CPR12245.1"/>
    <property type="molecule type" value="Genomic_DNA"/>
</dbReference>
<name>A0A0U0WD48_MYCBE</name>
<sequence length="98" mass="10112">MLGRQPVVDGDHDRAGGGGVLARGAVVRVEVADDEAAAVEEQHHRAGRAVMRWRPIDPDGDGPGRTGNGPVLDAQLGVHRPAGQVAEPLAGRVDTIVG</sequence>